<accession>A0ABR2IB55</accession>
<gene>
    <name evidence="3" type="ORF">M9Y10_011864</name>
</gene>
<evidence type="ECO:0000256" key="2">
    <source>
        <dbReference type="SAM" id="MobiDB-lite"/>
    </source>
</evidence>
<evidence type="ECO:0000313" key="3">
    <source>
        <dbReference type="EMBL" id="KAK8860200.1"/>
    </source>
</evidence>
<feature type="compositionally biased region" description="Polar residues" evidence="2">
    <location>
        <begin position="265"/>
        <end position="274"/>
    </location>
</feature>
<name>A0ABR2IB55_9EUKA</name>
<keyword evidence="4" id="KW-1185">Reference proteome</keyword>
<keyword evidence="1" id="KW-0175">Coiled coil</keyword>
<sequence length="281" mass="33360">MTSKTSSINTYNTDTNQKFNEIDADEARAIEEYDYEQAQFLYNSRCVMQDAHINEAKNHYEQQLQNYKERFAELLQKKQQENEDKFNHDCDEARQRLQQRIEDLDASQKAELRELEQRWREARNYQQKQVDKTVQTLLSSSQLLAKSHRYQEAIEMRDKARTMQKRHHHPNIDECDEDFQDQFKQMLLRQEQAFEELIAQHEALIDLYREKLEAANNTAEAECQIDEAYMSVEIMDTALLDTRNQDAAVAVVQHFSPRARKSGRRSLQNSSSLIQEEEEDK</sequence>
<organism evidence="3 4">
    <name type="scientific">Tritrichomonas musculus</name>
    <dbReference type="NCBI Taxonomy" id="1915356"/>
    <lineage>
        <taxon>Eukaryota</taxon>
        <taxon>Metamonada</taxon>
        <taxon>Parabasalia</taxon>
        <taxon>Tritrichomonadida</taxon>
        <taxon>Tritrichomonadidae</taxon>
        <taxon>Tritrichomonas</taxon>
    </lineage>
</organism>
<evidence type="ECO:0000313" key="4">
    <source>
        <dbReference type="Proteomes" id="UP001470230"/>
    </source>
</evidence>
<feature type="region of interest" description="Disordered" evidence="2">
    <location>
        <begin position="258"/>
        <end position="281"/>
    </location>
</feature>
<evidence type="ECO:0000256" key="1">
    <source>
        <dbReference type="SAM" id="Coils"/>
    </source>
</evidence>
<reference evidence="3 4" key="1">
    <citation type="submission" date="2024-04" db="EMBL/GenBank/DDBJ databases">
        <title>Tritrichomonas musculus Genome.</title>
        <authorList>
            <person name="Alves-Ferreira E."/>
            <person name="Grigg M."/>
            <person name="Lorenzi H."/>
            <person name="Galac M."/>
        </authorList>
    </citation>
    <scope>NUCLEOTIDE SEQUENCE [LARGE SCALE GENOMIC DNA]</scope>
    <source>
        <strain evidence="3 4">EAF2021</strain>
    </source>
</reference>
<protein>
    <submittedName>
        <fullName evidence="3">Uncharacterized protein</fullName>
    </submittedName>
</protein>
<comment type="caution">
    <text evidence="3">The sequence shown here is derived from an EMBL/GenBank/DDBJ whole genome shotgun (WGS) entry which is preliminary data.</text>
</comment>
<feature type="coiled-coil region" evidence="1">
    <location>
        <begin position="57"/>
        <end position="118"/>
    </location>
</feature>
<dbReference type="Proteomes" id="UP001470230">
    <property type="component" value="Unassembled WGS sequence"/>
</dbReference>
<proteinExistence type="predicted"/>
<dbReference type="EMBL" id="JAPFFF010000018">
    <property type="protein sequence ID" value="KAK8860200.1"/>
    <property type="molecule type" value="Genomic_DNA"/>
</dbReference>